<evidence type="ECO:0000313" key="1">
    <source>
        <dbReference type="EMBL" id="KYD31138.1"/>
    </source>
</evidence>
<dbReference type="EMBL" id="LQYY01000152">
    <property type="protein sequence ID" value="KYD31138.1"/>
    <property type="molecule type" value="Genomic_DNA"/>
</dbReference>
<reference evidence="1 2" key="1">
    <citation type="submission" date="2016-01" db="EMBL/GenBank/DDBJ databases">
        <title>Draft Genome Sequences of Seven Thermophilic Sporeformers Isolated from Foods.</title>
        <authorList>
            <person name="Berendsen E.M."/>
            <person name="Wells-Bennik M.H."/>
            <person name="Krawcyk A.O."/>
            <person name="De Jong A."/>
            <person name="Holsappel S."/>
            <person name="Eijlander R.T."/>
            <person name="Kuipers O.P."/>
        </authorList>
    </citation>
    <scope>NUCLEOTIDE SEQUENCE [LARGE SCALE GENOMIC DNA]</scope>
    <source>
        <strain evidence="1 2">B4114</strain>
    </source>
</reference>
<comment type="caution">
    <text evidence="1">The sequence shown here is derived from an EMBL/GenBank/DDBJ whole genome shotgun (WGS) entry which is preliminary data.</text>
</comment>
<dbReference type="AlphaFoldDB" id="A0A150N3B2"/>
<name>A0A150N3B2_GEOSE</name>
<dbReference type="Proteomes" id="UP000075517">
    <property type="component" value="Unassembled WGS sequence"/>
</dbReference>
<accession>A0A150N3B2</accession>
<evidence type="ECO:0000313" key="2">
    <source>
        <dbReference type="Proteomes" id="UP000075517"/>
    </source>
</evidence>
<protein>
    <submittedName>
        <fullName evidence="1">Uncharacterized protein</fullName>
    </submittedName>
</protein>
<gene>
    <name evidence="1" type="ORF">B4114_0601</name>
</gene>
<sequence>MDTASNATHTNQSFLFIKDGKFSPVSIISSVLFSRSFPAIAPLIHDGSPRRHDSILCTTGHFDELSDVNNNVNKRTKRWKKREVQGG</sequence>
<organism evidence="1 2">
    <name type="scientific">Geobacillus stearothermophilus</name>
    <name type="common">Bacillus stearothermophilus</name>
    <dbReference type="NCBI Taxonomy" id="1422"/>
    <lineage>
        <taxon>Bacteria</taxon>
        <taxon>Bacillati</taxon>
        <taxon>Bacillota</taxon>
        <taxon>Bacilli</taxon>
        <taxon>Bacillales</taxon>
        <taxon>Anoxybacillaceae</taxon>
        <taxon>Geobacillus</taxon>
    </lineage>
</organism>
<proteinExistence type="predicted"/>